<dbReference type="Pfam" id="PF00335">
    <property type="entry name" value="Tetraspanin"/>
    <property type="match status" value="1"/>
</dbReference>
<dbReference type="STRING" id="51511.ENSCSAVP00000012669"/>
<name>H2Z507_CIOSA</name>
<keyword evidence="5 6" id="KW-0472">Membrane</keyword>
<feature type="transmembrane region" description="Helical" evidence="6">
    <location>
        <begin position="60"/>
        <end position="86"/>
    </location>
</feature>
<feature type="transmembrane region" description="Helical" evidence="6">
    <location>
        <begin position="92"/>
        <end position="117"/>
    </location>
</feature>
<comment type="similarity">
    <text evidence="2 6">Belongs to the tetraspanin (TM4SF) family.</text>
</comment>
<keyword evidence="3 6" id="KW-0812">Transmembrane</keyword>
<evidence type="ECO:0000313" key="7">
    <source>
        <dbReference type="Ensembl" id="ENSCSAVP00000012669.1"/>
    </source>
</evidence>
<evidence type="ECO:0000256" key="6">
    <source>
        <dbReference type="RuleBase" id="RU361218"/>
    </source>
</evidence>
<evidence type="ECO:0000313" key="8">
    <source>
        <dbReference type="Proteomes" id="UP000007875"/>
    </source>
</evidence>
<dbReference type="HOGENOM" id="CLU_055524_4_0_1"/>
<dbReference type="PANTHER" id="PTHR19282">
    <property type="entry name" value="TETRASPANIN"/>
    <property type="match status" value="1"/>
</dbReference>
<evidence type="ECO:0000256" key="5">
    <source>
        <dbReference type="ARBA" id="ARBA00023136"/>
    </source>
</evidence>
<reference evidence="7" key="2">
    <citation type="submission" date="2025-08" db="UniProtKB">
        <authorList>
            <consortium name="Ensembl"/>
        </authorList>
    </citation>
    <scope>IDENTIFICATION</scope>
</reference>
<comment type="subcellular location">
    <subcellularLocation>
        <location evidence="1 6">Membrane</location>
        <topology evidence="1 6">Multi-pass membrane protein</topology>
    </subcellularLocation>
</comment>
<sequence>MGKNKEDGSVSCTRYFLIILHVLFLVVGVILITIGVWIYSIPGTKNVIEVATEDTTTNQLHNVSLVVIVTGATVAVVSLVGFVGTVNNNRCILMMISILFVVLLLIEVTIAAVGFLFRDQIYKQVINEMSSTFILYEGDSATDTNSVAWREIQTSFACCGVTGYKDHVHINVTMNGSYVIGSAWYRNIGMNLNQEWPGSCCLTNKLGQVVNSTTCYADAYGNNNLRKQGCHTKATQFLSNHLLLISILVITVGCIEMGAVVLSCKMYTYVSQKEFRVF</sequence>
<reference evidence="7" key="3">
    <citation type="submission" date="2025-09" db="UniProtKB">
        <authorList>
            <consortium name="Ensembl"/>
        </authorList>
    </citation>
    <scope>IDENTIFICATION</scope>
</reference>
<proteinExistence type="inferred from homology"/>
<evidence type="ECO:0000256" key="3">
    <source>
        <dbReference type="ARBA" id="ARBA00022692"/>
    </source>
</evidence>
<evidence type="ECO:0000256" key="4">
    <source>
        <dbReference type="ARBA" id="ARBA00022989"/>
    </source>
</evidence>
<keyword evidence="8" id="KW-1185">Reference proteome</keyword>
<organism evidence="7 8">
    <name type="scientific">Ciona savignyi</name>
    <name type="common">Pacific transparent sea squirt</name>
    <dbReference type="NCBI Taxonomy" id="51511"/>
    <lineage>
        <taxon>Eukaryota</taxon>
        <taxon>Metazoa</taxon>
        <taxon>Chordata</taxon>
        <taxon>Tunicata</taxon>
        <taxon>Ascidiacea</taxon>
        <taxon>Phlebobranchia</taxon>
        <taxon>Cionidae</taxon>
        <taxon>Ciona</taxon>
    </lineage>
</organism>
<evidence type="ECO:0000256" key="1">
    <source>
        <dbReference type="ARBA" id="ARBA00004141"/>
    </source>
</evidence>
<dbReference type="Proteomes" id="UP000007875">
    <property type="component" value="Unassembled WGS sequence"/>
</dbReference>
<dbReference type="AlphaFoldDB" id="H2Z507"/>
<dbReference type="InterPro" id="IPR008952">
    <property type="entry name" value="Tetraspanin_EC2_sf"/>
</dbReference>
<dbReference type="InterPro" id="IPR000301">
    <property type="entry name" value="Tetraspanin_animals"/>
</dbReference>
<dbReference type="GeneTree" id="ENSGT00940000166983"/>
<dbReference type="OMA" id="VAWREIQ"/>
<dbReference type="PIRSF" id="PIRSF002419">
    <property type="entry name" value="Tetraspanin"/>
    <property type="match status" value="1"/>
</dbReference>
<feature type="transmembrane region" description="Helical" evidence="6">
    <location>
        <begin position="15"/>
        <end position="39"/>
    </location>
</feature>
<reference evidence="8" key="1">
    <citation type="submission" date="2003-08" db="EMBL/GenBank/DDBJ databases">
        <authorList>
            <person name="Birren B."/>
            <person name="Nusbaum C."/>
            <person name="Abebe A."/>
            <person name="Abouelleil A."/>
            <person name="Adekoya E."/>
            <person name="Ait-zahra M."/>
            <person name="Allen N."/>
            <person name="Allen T."/>
            <person name="An P."/>
            <person name="Anderson M."/>
            <person name="Anderson S."/>
            <person name="Arachchi H."/>
            <person name="Armbruster J."/>
            <person name="Bachantsang P."/>
            <person name="Baldwin J."/>
            <person name="Barry A."/>
            <person name="Bayul T."/>
            <person name="Blitshsteyn B."/>
            <person name="Bloom T."/>
            <person name="Blye J."/>
            <person name="Boguslavskiy L."/>
            <person name="Borowsky M."/>
            <person name="Boukhgalter B."/>
            <person name="Brunache A."/>
            <person name="Butler J."/>
            <person name="Calixte N."/>
            <person name="Calvo S."/>
            <person name="Camarata J."/>
            <person name="Campo K."/>
            <person name="Chang J."/>
            <person name="Cheshatsang Y."/>
            <person name="Citroen M."/>
            <person name="Collymore A."/>
            <person name="Considine T."/>
            <person name="Cook A."/>
            <person name="Cooke P."/>
            <person name="Corum B."/>
            <person name="Cuomo C."/>
            <person name="David R."/>
            <person name="Dawoe T."/>
            <person name="Degray S."/>
            <person name="Dodge S."/>
            <person name="Dooley K."/>
            <person name="Dorje P."/>
            <person name="Dorjee K."/>
            <person name="Dorris L."/>
            <person name="Duffey N."/>
            <person name="Dupes A."/>
            <person name="Elkins T."/>
            <person name="Engels R."/>
            <person name="Erickson J."/>
            <person name="Farina A."/>
            <person name="Faro S."/>
            <person name="Ferreira P."/>
            <person name="Fischer H."/>
            <person name="Fitzgerald M."/>
            <person name="Foley K."/>
            <person name="Gage D."/>
            <person name="Galagan J."/>
            <person name="Gearin G."/>
            <person name="Gnerre S."/>
            <person name="Gnirke A."/>
            <person name="Goyette A."/>
            <person name="Graham J."/>
            <person name="Grandbois E."/>
            <person name="Gyaltsen K."/>
            <person name="Hafez N."/>
            <person name="Hagopian D."/>
            <person name="Hagos B."/>
            <person name="Hall J."/>
            <person name="Hatcher B."/>
            <person name="Heller A."/>
            <person name="Higgins H."/>
            <person name="Honan T."/>
            <person name="Horn A."/>
            <person name="Houde N."/>
            <person name="Hughes L."/>
            <person name="Hulme W."/>
            <person name="Husby E."/>
            <person name="Iliev I."/>
            <person name="Jaffe D."/>
            <person name="Jones C."/>
            <person name="Kamal M."/>
            <person name="Kamat A."/>
            <person name="Kamvysselis M."/>
            <person name="Karlsson E."/>
            <person name="Kells C."/>
            <person name="Kieu A."/>
            <person name="Kisner P."/>
            <person name="Kodira C."/>
            <person name="Kulbokas E."/>
            <person name="Labutti K."/>
            <person name="Lama D."/>
            <person name="Landers T."/>
            <person name="Leger J."/>
            <person name="Levine S."/>
            <person name="Lewis D."/>
            <person name="Lewis T."/>
            <person name="Lindblad-toh K."/>
            <person name="Liu X."/>
            <person name="Lokyitsang T."/>
            <person name="Lokyitsang Y."/>
            <person name="Lucien O."/>
            <person name="Lui A."/>
            <person name="Ma L.J."/>
            <person name="Mabbitt R."/>
            <person name="Macdonald J."/>
            <person name="Maclean C."/>
            <person name="Major J."/>
            <person name="Manning J."/>
            <person name="Marabella R."/>
            <person name="Maru K."/>
            <person name="Matthews C."/>
            <person name="Mauceli E."/>
            <person name="Mccarthy M."/>
            <person name="Mcdonough S."/>
            <person name="Mcghee T."/>
            <person name="Meldrim J."/>
            <person name="Meneus L."/>
            <person name="Mesirov J."/>
            <person name="Mihalev A."/>
            <person name="Mihova T."/>
            <person name="Mikkelsen T."/>
            <person name="Mlenga V."/>
            <person name="Moru K."/>
            <person name="Mozes J."/>
            <person name="Mulrain L."/>
            <person name="Munson G."/>
            <person name="Naylor J."/>
            <person name="Newes C."/>
            <person name="Nguyen C."/>
            <person name="Nguyen N."/>
            <person name="Nguyen T."/>
            <person name="Nicol R."/>
            <person name="Nielsen C."/>
            <person name="Nizzari M."/>
            <person name="Norbu C."/>
            <person name="Norbu N."/>
            <person name="O'donnell P."/>
            <person name="Okoawo O."/>
            <person name="O'leary S."/>
            <person name="Omotosho B."/>
            <person name="O'neill K."/>
            <person name="Osman S."/>
            <person name="Parker S."/>
            <person name="Perrin D."/>
            <person name="Phunkhang P."/>
            <person name="Piqani B."/>
            <person name="Purcell S."/>
            <person name="Rachupka T."/>
            <person name="Ramasamy U."/>
            <person name="Rameau R."/>
            <person name="Ray V."/>
            <person name="Raymond C."/>
            <person name="Retta R."/>
            <person name="Richardson S."/>
            <person name="Rise C."/>
            <person name="Rodriguez J."/>
            <person name="Rogers J."/>
            <person name="Rogov P."/>
            <person name="Rutman M."/>
            <person name="Schupbach R."/>
            <person name="Seaman C."/>
            <person name="Settipalli S."/>
            <person name="Sharpe T."/>
            <person name="Sheridan J."/>
            <person name="Sherpa N."/>
            <person name="Shi J."/>
            <person name="Smirnov S."/>
            <person name="Smith C."/>
            <person name="Sougnez C."/>
            <person name="Spencer B."/>
            <person name="Stalker J."/>
            <person name="Stange-thomann N."/>
            <person name="Stavropoulos S."/>
            <person name="Stetson K."/>
            <person name="Stone C."/>
            <person name="Stone S."/>
            <person name="Stubbs M."/>
            <person name="Talamas J."/>
            <person name="Tchuinga P."/>
            <person name="Tenzing P."/>
            <person name="Tesfaye S."/>
            <person name="Theodore J."/>
            <person name="Thoulutsang Y."/>
            <person name="Topham K."/>
            <person name="Towey S."/>
            <person name="Tsamla T."/>
            <person name="Tsomo N."/>
            <person name="Vallee D."/>
            <person name="Vassiliev H."/>
            <person name="Venkataraman V."/>
            <person name="Vinson J."/>
            <person name="Vo A."/>
            <person name="Wade C."/>
            <person name="Wang S."/>
            <person name="Wangchuk T."/>
            <person name="Wangdi T."/>
            <person name="Whittaker C."/>
            <person name="Wilkinson J."/>
            <person name="Wu Y."/>
            <person name="Wyman D."/>
            <person name="Yadav S."/>
            <person name="Yang S."/>
            <person name="Yang X."/>
            <person name="Yeager S."/>
            <person name="Yee E."/>
            <person name="Young G."/>
            <person name="Zainoun J."/>
            <person name="Zembeck L."/>
            <person name="Zimmer A."/>
            <person name="Zody M."/>
            <person name="Lander E."/>
        </authorList>
    </citation>
    <scope>NUCLEOTIDE SEQUENCE [LARGE SCALE GENOMIC DNA]</scope>
</reference>
<evidence type="ECO:0000256" key="2">
    <source>
        <dbReference type="ARBA" id="ARBA00006840"/>
    </source>
</evidence>
<dbReference type="SUPFAM" id="SSF48652">
    <property type="entry name" value="Tetraspanin"/>
    <property type="match status" value="1"/>
</dbReference>
<dbReference type="PANTHER" id="PTHR19282:SF477">
    <property type="entry name" value="TETRASPANIN"/>
    <property type="match status" value="1"/>
</dbReference>
<dbReference type="Ensembl" id="ENSCSAVT00000012814.1">
    <property type="protein sequence ID" value="ENSCSAVP00000012669.1"/>
    <property type="gene ID" value="ENSCSAVG00000007436.1"/>
</dbReference>
<dbReference type="PRINTS" id="PR00259">
    <property type="entry name" value="TMFOUR"/>
</dbReference>
<dbReference type="eggNOG" id="KOG3882">
    <property type="taxonomic scope" value="Eukaryota"/>
</dbReference>
<feature type="transmembrane region" description="Helical" evidence="6">
    <location>
        <begin position="242"/>
        <end position="262"/>
    </location>
</feature>
<accession>H2Z507</accession>
<dbReference type="InterPro" id="IPR018499">
    <property type="entry name" value="Tetraspanin/Peripherin"/>
</dbReference>
<protein>
    <recommendedName>
        <fullName evidence="6">Tetraspanin</fullName>
    </recommendedName>
</protein>
<dbReference type="Gene3D" id="1.10.1450.10">
    <property type="entry name" value="Tetraspanin"/>
    <property type="match status" value="1"/>
</dbReference>
<dbReference type="GO" id="GO:0005886">
    <property type="term" value="C:plasma membrane"/>
    <property type="evidence" value="ECO:0007669"/>
    <property type="project" value="TreeGrafter"/>
</dbReference>
<dbReference type="InParanoid" id="H2Z507"/>
<keyword evidence="4 6" id="KW-1133">Transmembrane helix</keyword>